<name>A0A913XXC6_EXADI</name>
<dbReference type="EnsemblMetazoa" id="XM_021055698.2">
    <property type="protein sequence ID" value="XP_020911357.1"/>
    <property type="gene ID" value="LOC110249119"/>
</dbReference>
<dbReference type="OrthoDB" id="5531344at2759"/>
<dbReference type="RefSeq" id="XP_020911358.1">
    <property type="nucleotide sequence ID" value="XM_021055699.2"/>
</dbReference>
<dbReference type="GeneID" id="110249119"/>
<dbReference type="AlphaFoldDB" id="A0A913XXC6"/>
<organism evidence="1 2">
    <name type="scientific">Exaiptasia diaphana</name>
    <name type="common">Tropical sea anemone</name>
    <name type="synonym">Aiptasia pulchella</name>
    <dbReference type="NCBI Taxonomy" id="2652724"/>
    <lineage>
        <taxon>Eukaryota</taxon>
        <taxon>Metazoa</taxon>
        <taxon>Cnidaria</taxon>
        <taxon>Anthozoa</taxon>
        <taxon>Hexacorallia</taxon>
        <taxon>Actiniaria</taxon>
        <taxon>Aiptasiidae</taxon>
        <taxon>Exaiptasia</taxon>
    </lineage>
</organism>
<proteinExistence type="predicted"/>
<dbReference type="EnsemblMetazoa" id="XM_021055699.2">
    <property type="protein sequence ID" value="XP_020911358.1"/>
    <property type="gene ID" value="LOC110249119"/>
</dbReference>
<evidence type="ECO:0008006" key="3">
    <source>
        <dbReference type="Google" id="ProtNLM"/>
    </source>
</evidence>
<dbReference type="Proteomes" id="UP000887567">
    <property type="component" value="Unplaced"/>
</dbReference>
<sequence length="290" mass="32819">MECTLKSQKLIVQVLYVIENTLKQSKLADDGVQLDINYNKVDNSAFTNRDGLILIRSLVEELQKLKADYEKKSMDSGAMKMASDDHDDIEWSLVQVKADKAEIDRRISAFIQQKQNEVDMVNKREFCNIVDASQESQDVSCARTDALFVPRFGQKSHIKVTRVGNTSTSDEAQALGKISDITRHYGKPKVICSEPSVTERLHNLENHLGFSSGGPVAHDIYEVLKQLENRVLFLESLSPEYFNPHTLQRNRSYVLGKQSTISPSYEGMSLDAIDERIAVLKNSLHQKTRN</sequence>
<dbReference type="OMA" id="VDPSAIC"/>
<protein>
    <recommendedName>
        <fullName evidence="3">MAP3K12-binding inhibitory protein 1</fullName>
    </recommendedName>
</protein>
<evidence type="ECO:0000313" key="1">
    <source>
        <dbReference type="EnsemblMetazoa" id="XP_020911358.1"/>
    </source>
</evidence>
<keyword evidence="2" id="KW-1185">Reference proteome</keyword>
<reference evidence="1" key="1">
    <citation type="submission" date="2022-11" db="UniProtKB">
        <authorList>
            <consortium name="EnsemblMetazoa"/>
        </authorList>
    </citation>
    <scope>IDENTIFICATION</scope>
</reference>
<dbReference type="RefSeq" id="XP_020911357.1">
    <property type="nucleotide sequence ID" value="XM_021055698.2"/>
</dbReference>
<dbReference type="KEGG" id="epa:110249119"/>
<accession>A0A913XXC6</accession>
<evidence type="ECO:0000313" key="2">
    <source>
        <dbReference type="Proteomes" id="UP000887567"/>
    </source>
</evidence>